<organism evidence="2 3">
    <name type="scientific">Sphaeroforma arctica JP610</name>
    <dbReference type="NCBI Taxonomy" id="667725"/>
    <lineage>
        <taxon>Eukaryota</taxon>
        <taxon>Ichthyosporea</taxon>
        <taxon>Ichthyophonida</taxon>
        <taxon>Sphaeroforma</taxon>
    </lineage>
</organism>
<comment type="similarity">
    <text evidence="1">Belongs to the short-chain dehydrogenases/reductases (SDR) family.</text>
</comment>
<dbReference type="STRING" id="667725.A0A0L0F620"/>
<dbReference type="PANTHER" id="PTHR43943:SF2">
    <property type="entry name" value="DEHYDROGENASE_REDUCTASE 4"/>
    <property type="match status" value="1"/>
</dbReference>
<dbReference type="GO" id="GO:0004090">
    <property type="term" value="F:carbonyl reductase (NADPH) activity"/>
    <property type="evidence" value="ECO:0007669"/>
    <property type="project" value="TreeGrafter"/>
</dbReference>
<dbReference type="RefSeq" id="XP_014145495.1">
    <property type="nucleotide sequence ID" value="XM_014290020.1"/>
</dbReference>
<name>A0A0L0F620_9EUKA</name>
<keyword evidence="3" id="KW-1185">Reference proteome</keyword>
<evidence type="ECO:0000313" key="2">
    <source>
        <dbReference type="EMBL" id="KNC71593.1"/>
    </source>
</evidence>
<feature type="non-terminal residue" evidence="2">
    <location>
        <position position="1"/>
    </location>
</feature>
<feature type="non-terminal residue" evidence="2">
    <location>
        <position position="73"/>
    </location>
</feature>
<dbReference type="eggNOG" id="KOG0725">
    <property type="taxonomic scope" value="Eukaryota"/>
</dbReference>
<dbReference type="Pfam" id="PF00106">
    <property type="entry name" value="adh_short"/>
    <property type="match status" value="1"/>
</dbReference>
<dbReference type="GeneID" id="25916371"/>
<evidence type="ECO:0000313" key="3">
    <source>
        <dbReference type="Proteomes" id="UP000054560"/>
    </source>
</evidence>
<dbReference type="Proteomes" id="UP000054560">
    <property type="component" value="Unassembled WGS sequence"/>
</dbReference>
<evidence type="ECO:0000256" key="1">
    <source>
        <dbReference type="ARBA" id="ARBA00006484"/>
    </source>
</evidence>
<sequence>LVTGSTAGIGYAIAKRLGEEGAHVVVASRKQENVDRTVKELSDMGISVEGCACHVGKAEDRQKLIDVAVGKTG</sequence>
<dbReference type="SUPFAM" id="SSF51735">
    <property type="entry name" value="NAD(P)-binding Rossmann-fold domains"/>
    <property type="match status" value="1"/>
</dbReference>
<gene>
    <name evidence="2" type="ORF">SARC_15867</name>
</gene>
<proteinExistence type="inferred from homology"/>
<dbReference type="InterPro" id="IPR036291">
    <property type="entry name" value="NAD(P)-bd_dom_sf"/>
</dbReference>
<accession>A0A0L0F620</accession>
<dbReference type="EMBL" id="KQ248489">
    <property type="protein sequence ID" value="KNC71593.1"/>
    <property type="molecule type" value="Genomic_DNA"/>
</dbReference>
<reference evidence="2 3" key="1">
    <citation type="submission" date="2011-02" db="EMBL/GenBank/DDBJ databases">
        <title>The Genome Sequence of Sphaeroforma arctica JP610.</title>
        <authorList>
            <consortium name="The Broad Institute Genome Sequencing Platform"/>
            <person name="Russ C."/>
            <person name="Cuomo C."/>
            <person name="Young S.K."/>
            <person name="Zeng Q."/>
            <person name="Gargeya S."/>
            <person name="Alvarado L."/>
            <person name="Berlin A."/>
            <person name="Chapman S.B."/>
            <person name="Chen Z."/>
            <person name="Freedman E."/>
            <person name="Gellesch M."/>
            <person name="Goldberg J."/>
            <person name="Griggs A."/>
            <person name="Gujja S."/>
            <person name="Heilman E."/>
            <person name="Heiman D."/>
            <person name="Howarth C."/>
            <person name="Mehta T."/>
            <person name="Neiman D."/>
            <person name="Pearson M."/>
            <person name="Roberts A."/>
            <person name="Saif S."/>
            <person name="Shea T."/>
            <person name="Shenoy N."/>
            <person name="Sisk P."/>
            <person name="Stolte C."/>
            <person name="Sykes S."/>
            <person name="White J."/>
            <person name="Yandava C."/>
            <person name="Burger G."/>
            <person name="Gray M.W."/>
            <person name="Holland P.W.H."/>
            <person name="King N."/>
            <person name="Lang F.B.F."/>
            <person name="Roger A.J."/>
            <person name="Ruiz-Trillo I."/>
            <person name="Haas B."/>
            <person name="Nusbaum C."/>
            <person name="Birren B."/>
        </authorList>
    </citation>
    <scope>NUCLEOTIDE SEQUENCE [LARGE SCALE GENOMIC DNA]</scope>
    <source>
        <strain evidence="2 3">JP610</strain>
    </source>
</reference>
<dbReference type="PANTHER" id="PTHR43943">
    <property type="entry name" value="DEHYDROGENASE/REDUCTASE (SDR FAMILY) MEMBER 4"/>
    <property type="match status" value="1"/>
</dbReference>
<dbReference type="AlphaFoldDB" id="A0A0L0F620"/>
<dbReference type="InterPro" id="IPR002347">
    <property type="entry name" value="SDR_fam"/>
</dbReference>
<dbReference type="Gene3D" id="3.40.50.720">
    <property type="entry name" value="NAD(P)-binding Rossmann-like Domain"/>
    <property type="match status" value="1"/>
</dbReference>
<protein>
    <submittedName>
        <fullName evidence="2">Uncharacterized protein</fullName>
    </submittedName>
</protein>
<dbReference type="OrthoDB" id="3592703at2759"/>